<organism evidence="8 9">
    <name type="scientific">Roseofilum reptotaenium AO1-A</name>
    <dbReference type="NCBI Taxonomy" id="1925591"/>
    <lineage>
        <taxon>Bacteria</taxon>
        <taxon>Bacillati</taxon>
        <taxon>Cyanobacteriota</taxon>
        <taxon>Cyanophyceae</taxon>
        <taxon>Desertifilales</taxon>
        <taxon>Desertifilaceae</taxon>
        <taxon>Roseofilum</taxon>
    </lineage>
</organism>
<gene>
    <name evidence="8" type="ORF">BI308_07715</name>
</gene>
<dbReference type="SFLD" id="SFLDG01083">
    <property type="entry name" value="Uncharacterised_Radical_SAM_Su"/>
    <property type="match status" value="1"/>
</dbReference>
<dbReference type="PANTHER" id="PTHR43787:SF11">
    <property type="entry name" value="UPF0026 PROTEIN SLR1464"/>
    <property type="match status" value="1"/>
</dbReference>
<evidence type="ECO:0000256" key="2">
    <source>
        <dbReference type="ARBA" id="ARBA00022485"/>
    </source>
</evidence>
<dbReference type="EMBL" id="MLAW01000010">
    <property type="protein sequence ID" value="OJJ26162.1"/>
    <property type="molecule type" value="Genomic_DNA"/>
</dbReference>
<evidence type="ECO:0000256" key="1">
    <source>
        <dbReference type="ARBA" id="ARBA00001966"/>
    </source>
</evidence>
<evidence type="ECO:0000259" key="7">
    <source>
        <dbReference type="PROSITE" id="PS51918"/>
    </source>
</evidence>
<dbReference type="AlphaFoldDB" id="A0A1L9QU46"/>
<keyword evidence="5" id="KW-0408">Iron</keyword>
<dbReference type="Proteomes" id="UP000183940">
    <property type="component" value="Unassembled WGS sequence"/>
</dbReference>
<dbReference type="GO" id="GO:0003824">
    <property type="term" value="F:catalytic activity"/>
    <property type="evidence" value="ECO:0007669"/>
    <property type="project" value="InterPro"/>
</dbReference>
<comment type="caution">
    <text evidence="8">The sequence shown here is derived from an EMBL/GenBank/DDBJ whole genome shotgun (WGS) entry which is preliminary data.</text>
</comment>
<dbReference type="CDD" id="cd01335">
    <property type="entry name" value="Radical_SAM"/>
    <property type="match status" value="1"/>
</dbReference>
<keyword evidence="2" id="KW-0004">4Fe-4S</keyword>
<dbReference type="PROSITE" id="PS51918">
    <property type="entry name" value="RADICAL_SAM"/>
    <property type="match status" value="1"/>
</dbReference>
<evidence type="ECO:0000256" key="4">
    <source>
        <dbReference type="ARBA" id="ARBA00022723"/>
    </source>
</evidence>
<sequence>MVTTTTEFKSVYGPVVSWRYGRSLGIDPIGQTSVCSFNCVYCQLGEIEIVTQKRDIYVPTEMILGDLQEFAPWDVDVVTLSGSGEPTLALNLGEILQGIQEMTQRPTLVLTNGTLLDDRQVQADLRYCDRLSLKLDAVTAKPLNRVNRPVDSLNLEQMWQGMLDFRQQYAGEIGVQTMILTLWDAETRHQYIEMMKALSPVEIQLNTPSRPKPVKRQLDGRGNHYDERSYEVKRFKCVEQDVLQAFAEEIEQETNIPVRYRG</sequence>
<evidence type="ECO:0000313" key="8">
    <source>
        <dbReference type="EMBL" id="OJJ26162.1"/>
    </source>
</evidence>
<dbReference type="Gene3D" id="3.20.20.70">
    <property type="entry name" value="Aldolase class I"/>
    <property type="match status" value="1"/>
</dbReference>
<evidence type="ECO:0000256" key="6">
    <source>
        <dbReference type="ARBA" id="ARBA00023014"/>
    </source>
</evidence>
<accession>A0A1L9QU46</accession>
<evidence type="ECO:0000313" key="9">
    <source>
        <dbReference type="Proteomes" id="UP000183940"/>
    </source>
</evidence>
<proteinExistence type="predicted"/>
<keyword evidence="6" id="KW-0411">Iron-sulfur</keyword>
<evidence type="ECO:0000256" key="3">
    <source>
        <dbReference type="ARBA" id="ARBA00022691"/>
    </source>
</evidence>
<dbReference type="SUPFAM" id="SSF102114">
    <property type="entry name" value="Radical SAM enzymes"/>
    <property type="match status" value="1"/>
</dbReference>
<dbReference type="InterPro" id="IPR007197">
    <property type="entry name" value="rSAM"/>
</dbReference>
<dbReference type="InterPro" id="IPR058240">
    <property type="entry name" value="rSAM_sf"/>
</dbReference>
<evidence type="ECO:0000256" key="5">
    <source>
        <dbReference type="ARBA" id="ARBA00023004"/>
    </source>
</evidence>
<keyword evidence="9" id="KW-1185">Reference proteome</keyword>
<dbReference type="GO" id="GO:0046872">
    <property type="term" value="F:metal ion binding"/>
    <property type="evidence" value="ECO:0007669"/>
    <property type="project" value="UniProtKB-KW"/>
</dbReference>
<comment type="cofactor">
    <cofactor evidence="1">
        <name>[4Fe-4S] cluster</name>
        <dbReference type="ChEBI" id="CHEBI:49883"/>
    </cofactor>
</comment>
<protein>
    <submittedName>
        <fullName evidence="8">Radical SAM protein</fullName>
    </submittedName>
</protein>
<dbReference type="STRING" id="1925591.BI308_07715"/>
<keyword evidence="4" id="KW-0479">Metal-binding</keyword>
<reference evidence="8" key="1">
    <citation type="submission" date="2016-10" db="EMBL/GenBank/DDBJ databases">
        <title>CRISPR-Cas defence system in Roseofilum reptotaenium: evidence of a bacteriophage-cyanobacterium arms race in the coral black band disease.</title>
        <authorList>
            <person name="Buerger P."/>
            <person name="Wood-Charlson E.M."/>
            <person name="Weynberg K.D."/>
            <person name="Willis B."/>
            <person name="Van Oppen M.J."/>
        </authorList>
    </citation>
    <scope>NUCLEOTIDE SEQUENCE [LARGE SCALE GENOMIC DNA]</scope>
    <source>
        <strain evidence="8">AO1-A</strain>
    </source>
</reference>
<name>A0A1L9QU46_9CYAN</name>
<keyword evidence="3" id="KW-0949">S-adenosyl-L-methionine</keyword>
<dbReference type="Pfam" id="PF04055">
    <property type="entry name" value="Radical_SAM"/>
    <property type="match status" value="1"/>
</dbReference>
<dbReference type="InterPro" id="IPR040084">
    <property type="entry name" value="GTPase_Obg"/>
</dbReference>
<dbReference type="GO" id="GO:0051539">
    <property type="term" value="F:4 iron, 4 sulfur cluster binding"/>
    <property type="evidence" value="ECO:0007669"/>
    <property type="project" value="UniProtKB-KW"/>
</dbReference>
<dbReference type="SFLD" id="SFLDS00029">
    <property type="entry name" value="Radical_SAM"/>
    <property type="match status" value="1"/>
</dbReference>
<dbReference type="InterPro" id="IPR013785">
    <property type="entry name" value="Aldolase_TIM"/>
</dbReference>
<feature type="domain" description="Radical SAM core" evidence="7">
    <location>
        <begin position="19"/>
        <end position="253"/>
    </location>
</feature>
<dbReference type="PANTHER" id="PTHR43787">
    <property type="entry name" value="FEMO COFACTOR BIOSYNTHESIS PROTEIN NIFB-RELATED"/>
    <property type="match status" value="1"/>
</dbReference>